<accession>W0AAB3</accession>
<organism evidence="1 2">
    <name type="scientific">Sphingomonas sanxanigenens DSM 19645 = NX02</name>
    <dbReference type="NCBI Taxonomy" id="1123269"/>
    <lineage>
        <taxon>Bacteria</taxon>
        <taxon>Pseudomonadati</taxon>
        <taxon>Pseudomonadota</taxon>
        <taxon>Alphaproteobacteria</taxon>
        <taxon>Sphingomonadales</taxon>
        <taxon>Sphingomonadaceae</taxon>
        <taxon>Sphingomonas</taxon>
    </lineage>
</organism>
<evidence type="ECO:0000313" key="2">
    <source>
        <dbReference type="Proteomes" id="UP000018851"/>
    </source>
</evidence>
<dbReference type="InterPro" id="IPR011101">
    <property type="entry name" value="DUF5131"/>
</dbReference>
<dbReference type="Pfam" id="PF07505">
    <property type="entry name" value="DUF5131"/>
    <property type="match status" value="1"/>
</dbReference>
<dbReference type="PATRIC" id="fig|1123269.5.peg.825"/>
<proteinExistence type="predicted"/>
<sequence length="108" mass="12300">MIRRITTRADARPNHPDWQRATRDFCAANGIAYFFKQWGNWKPVYDRDAEDPDWRRCGEVERATPNGQWLNLAGGQGFHGERVVRVSPVDKKVAGRLLDGVEHNGVPA</sequence>
<dbReference type="STRING" id="1123269.NX02_04235"/>
<reference evidence="1 2" key="1">
    <citation type="submission" date="2013-07" db="EMBL/GenBank/DDBJ databases">
        <title>Completed genome of Sphingomonas sanxanigenens NX02.</title>
        <authorList>
            <person name="Ma T."/>
            <person name="Huang H."/>
            <person name="Wu M."/>
            <person name="Li X."/>
            <person name="Li G."/>
        </authorList>
    </citation>
    <scope>NUCLEOTIDE SEQUENCE [LARGE SCALE GENOMIC DNA]</scope>
    <source>
        <strain evidence="1 2">NX02</strain>
    </source>
</reference>
<dbReference type="RefSeq" id="WP_025290896.1">
    <property type="nucleotide sequence ID" value="NZ_CP006644.1"/>
</dbReference>
<dbReference type="KEGG" id="ssan:NX02_04235"/>
<gene>
    <name evidence="1" type="ORF">NX02_04235</name>
</gene>
<keyword evidence="2" id="KW-1185">Reference proteome</keyword>
<dbReference type="EMBL" id="CP006644">
    <property type="protein sequence ID" value="AHE52595.1"/>
    <property type="molecule type" value="Genomic_DNA"/>
</dbReference>
<dbReference type="AlphaFoldDB" id="W0AAB3"/>
<name>W0AAB3_9SPHN</name>
<dbReference type="HOGENOM" id="CLU_2221244_0_0_5"/>
<evidence type="ECO:0000313" key="1">
    <source>
        <dbReference type="EMBL" id="AHE52595.1"/>
    </source>
</evidence>
<dbReference type="eggNOG" id="COG4422">
    <property type="taxonomic scope" value="Bacteria"/>
</dbReference>
<dbReference type="Proteomes" id="UP000018851">
    <property type="component" value="Chromosome"/>
</dbReference>
<dbReference type="OrthoDB" id="9787478at2"/>
<protein>
    <submittedName>
        <fullName evidence="1">Uncharacterized protein</fullName>
    </submittedName>
</protein>